<dbReference type="EMBL" id="JBHTCJ010000017">
    <property type="protein sequence ID" value="MFC7344501.1"/>
    <property type="molecule type" value="Genomic_DNA"/>
</dbReference>
<sequence length="88" mass="9646">MKEALNRQQRDALIAVVDRLAPSGSPPLGARNLAATSLVLRELATDAADHDALRIVAEHLAERLWAGVDEVTIKVLKRELKYVGLDHL</sequence>
<evidence type="ECO:0000313" key="1">
    <source>
        <dbReference type="EMBL" id="MFC7344501.1"/>
    </source>
</evidence>
<dbReference type="RefSeq" id="WP_380672345.1">
    <property type="nucleotide sequence ID" value="NZ_JBHTCJ010000017.1"/>
</dbReference>
<proteinExistence type="predicted"/>
<protein>
    <submittedName>
        <fullName evidence="1">Uncharacterized protein</fullName>
    </submittedName>
</protein>
<evidence type="ECO:0000313" key="2">
    <source>
        <dbReference type="Proteomes" id="UP001596504"/>
    </source>
</evidence>
<dbReference type="Proteomes" id="UP001596504">
    <property type="component" value="Unassembled WGS sequence"/>
</dbReference>
<gene>
    <name evidence="1" type="ORF">ACFQRI_24105</name>
</gene>
<keyword evidence="2" id="KW-1185">Reference proteome</keyword>
<organism evidence="1 2">
    <name type="scientific">Saccharopolyspora griseoalba</name>
    <dbReference type="NCBI Taxonomy" id="1431848"/>
    <lineage>
        <taxon>Bacteria</taxon>
        <taxon>Bacillati</taxon>
        <taxon>Actinomycetota</taxon>
        <taxon>Actinomycetes</taxon>
        <taxon>Pseudonocardiales</taxon>
        <taxon>Pseudonocardiaceae</taxon>
        <taxon>Saccharopolyspora</taxon>
    </lineage>
</organism>
<name>A0ABW2LSB0_9PSEU</name>
<reference evidence="2" key="1">
    <citation type="journal article" date="2019" name="Int. J. Syst. Evol. Microbiol.">
        <title>The Global Catalogue of Microorganisms (GCM) 10K type strain sequencing project: providing services to taxonomists for standard genome sequencing and annotation.</title>
        <authorList>
            <consortium name="The Broad Institute Genomics Platform"/>
            <consortium name="The Broad Institute Genome Sequencing Center for Infectious Disease"/>
            <person name="Wu L."/>
            <person name="Ma J."/>
        </authorList>
    </citation>
    <scope>NUCLEOTIDE SEQUENCE [LARGE SCALE GENOMIC DNA]</scope>
    <source>
        <strain evidence="2">WLHS5</strain>
    </source>
</reference>
<accession>A0ABW2LSB0</accession>
<comment type="caution">
    <text evidence="1">The sequence shown here is derived from an EMBL/GenBank/DDBJ whole genome shotgun (WGS) entry which is preliminary data.</text>
</comment>